<evidence type="ECO:0000313" key="2">
    <source>
        <dbReference type="EMBL" id="PRP97885.1"/>
    </source>
</evidence>
<dbReference type="EMBL" id="PVNK01000148">
    <property type="protein sequence ID" value="PRP97885.1"/>
    <property type="molecule type" value="Genomic_DNA"/>
</dbReference>
<proteinExistence type="predicted"/>
<dbReference type="InterPro" id="IPR054597">
    <property type="entry name" value="FeeM_cat"/>
</dbReference>
<protein>
    <recommendedName>
        <fullName evidence="1">N-acetyltransferase domain-containing protein</fullName>
    </recommendedName>
</protein>
<dbReference type="InterPro" id="IPR000182">
    <property type="entry name" value="GNAT_dom"/>
</dbReference>
<dbReference type="AlphaFoldDB" id="A0A2S9XYF1"/>
<dbReference type="PROSITE" id="PS51186">
    <property type="entry name" value="GNAT"/>
    <property type="match status" value="1"/>
</dbReference>
<gene>
    <name evidence="2" type="ORF">ENSA5_31180</name>
</gene>
<reference evidence="2 3" key="1">
    <citation type="submission" date="2018-03" db="EMBL/GenBank/DDBJ databases">
        <title>Draft Genome Sequences of the Obligatory Marine Myxobacteria Enhygromyxa salina SWB005.</title>
        <authorList>
            <person name="Poehlein A."/>
            <person name="Moghaddam J.A."/>
            <person name="Harms H."/>
            <person name="Alanjari M."/>
            <person name="Koenig G.M."/>
            <person name="Daniel R."/>
            <person name="Schaeberle T.F."/>
        </authorList>
    </citation>
    <scope>NUCLEOTIDE SEQUENCE [LARGE SCALE GENOMIC DNA]</scope>
    <source>
        <strain evidence="2 3">SWB005</strain>
    </source>
</reference>
<dbReference type="Pfam" id="PF21926">
    <property type="entry name" value="FeeM"/>
    <property type="match status" value="1"/>
</dbReference>
<organism evidence="2 3">
    <name type="scientific">Enhygromyxa salina</name>
    <dbReference type="NCBI Taxonomy" id="215803"/>
    <lineage>
        <taxon>Bacteria</taxon>
        <taxon>Pseudomonadati</taxon>
        <taxon>Myxococcota</taxon>
        <taxon>Polyangia</taxon>
        <taxon>Nannocystales</taxon>
        <taxon>Nannocystaceae</taxon>
        <taxon>Enhygromyxa</taxon>
    </lineage>
</organism>
<dbReference type="RefSeq" id="WP_146155742.1">
    <property type="nucleotide sequence ID" value="NZ_PVNK01000148.1"/>
</dbReference>
<dbReference type="Gene3D" id="3.40.630.30">
    <property type="match status" value="1"/>
</dbReference>
<dbReference type="OrthoDB" id="6881322at2"/>
<dbReference type="GO" id="GO:0016747">
    <property type="term" value="F:acyltransferase activity, transferring groups other than amino-acyl groups"/>
    <property type="evidence" value="ECO:0007669"/>
    <property type="project" value="InterPro"/>
</dbReference>
<feature type="domain" description="N-acetyltransferase" evidence="1">
    <location>
        <begin position="3"/>
        <end position="172"/>
    </location>
</feature>
<name>A0A2S9XYF1_9BACT</name>
<comment type="caution">
    <text evidence="2">The sequence shown here is derived from an EMBL/GenBank/DDBJ whole genome shotgun (WGS) entry which is preliminary data.</text>
</comment>
<dbReference type="InterPro" id="IPR016181">
    <property type="entry name" value="Acyl_CoA_acyltransferase"/>
</dbReference>
<dbReference type="Proteomes" id="UP000237968">
    <property type="component" value="Unassembled WGS sequence"/>
</dbReference>
<evidence type="ECO:0000313" key="3">
    <source>
        <dbReference type="Proteomes" id="UP000237968"/>
    </source>
</evidence>
<keyword evidence="3" id="KW-1185">Reference proteome</keyword>
<dbReference type="SUPFAM" id="SSF55729">
    <property type="entry name" value="Acyl-CoA N-acyltransferases (Nat)"/>
    <property type="match status" value="1"/>
</dbReference>
<evidence type="ECO:0000259" key="1">
    <source>
        <dbReference type="PROSITE" id="PS51186"/>
    </source>
</evidence>
<sequence>MSVHVKIARSATDIDQLFRLRHKVYVDEGGYMEPRPHGRLYDHFDALPGTILMLAEVDGRAVGTVRFGRDLGAGTHANEYFDFAPYLPADAQVGSGSMLAVEREWQGMPRLTTSLLGMCIYQAVHSGLTHLLGTVNPEVLDGFLELGFQPLAGVLTHEPTNIPFVPVILKLDKLAGRLGAFVDRHTAWSVLPGCERVFLCPGERVPEPRQAEAHIVVRGEVEVFGDRGSLTVFGPGDLVHLGAWPAVTRATAIATSKVDLLVVPMHSDAPGLGAVAPARPRSLYAVGGGSMAAS</sequence>
<accession>A0A2S9XYF1</accession>